<dbReference type="GO" id="GO:0004053">
    <property type="term" value="F:arginase activity"/>
    <property type="evidence" value="ECO:0007669"/>
    <property type="project" value="TreeGrafter"/>
</dbReference>
<dbReference type="Gene3D" id="3.40.800.10">
    <property type="entry name" value="Ureohydrolase domain"/>
    <property type="match status" value="1"/>
</dbReference>
<dbReference type="EMBL" id="SJKA01000012">
    <property type="protein sequence ID" value="TCC28478.1"/>
    <property type="molecule type" value="Genomic_DNA"/>
</dbReference>
<keyword evidence="1" id="KW-0479">Metal-binding</keyword>
<evidence type="ECO:0000313" key="6">
    <source>
        <dbReference type="Proteomes" id="UP000292695"/>
    </source>
</evidence>
<dbReference type="Pfam" id="PF00491">
    <property type="entry name" value="Arginase"/>
    <property type="match status" value="1"/>
</dbReference>
<dbReference type="RefSeq" id="WP_131293838.1">
    <property type="nucleotide sequence ID" value="NZ_SJKA01000012.1"/>
</dbReference>
<dbReference type="GO" id="GO:0005829">
    <property type="term" value="C:cytosol"/>
    <property type="evidence" value="ECO:0007669"/>
    <property type="project" value="TreeGrafter"/>
</dbReference>
<protein>
    <submittedName>
        <fullName evidence="5">Arginase family protein</fullName>
    </submittedName>
</protein>
<accession>A0A4R0ICL7</accession>
<evidence type="ECO:0000256" key="2">
    <source>
        <dbReference type="ARBA" id="ARBA00022801"/>
    </source>
</evidence>
<dbReference type="PANTHER" id="PTHR43782">
    <property type="entry name" value="ARGINASE"/>
    <property type="match status" value="1"/>
</dbReference>
<comment type="caution">
    <text evidence="5">The sequence shown here is derived from an EMBL/GenBank/DDBJ whole genome shotgun (WGS) entry which is preliminary data.</text>
</comment>
<dbReference type="GO" id="GO:0030145">
    <property type="term" value="F:manganese ion binding"/>
    <property type="evidence" value="ECO:0007669"/>
    <property type="project" value="TreeGrafter"/>
</dbReference>
<sequence length="260" mass="27304">MSTVLCVPQWQGSAAESARFLADGAHRTARLVPADRVLTVDVPESDGPMAGGVRAADALVGVQRATEEALTTIDDFVLTAGGDCAVDLVPISAAAAKYGADLTLLWIDANPDVYGPGDPFSGAFHGMVVRTLLGDGPPALTPKTVLTPQQVVFAGVRVVDDCEQEYLRNKGLDVGELEAAFEGLKGPLYVHLDLDVLDPTEFASVGYSYPVGPSVARVLELIAGLDDVVGAAITEHAPRARDLREEEVVRALGTALLRFA</sequence>
<evidence type="ECO:0000313" key="5">
    <source>
        <dbReference type="EMBL" id="TCC28478.1"/>
    </source>
</evidence>
<dbReference type="CDD" id="cd09999">
    <property type="entry name" value="Arginase-like_1"/>
    <property type="match status" value="1"/>
</dbReference>
<evidence type="ECO:0000256" key="3">
    <source>
        <dbReference type="ARBA" id="ARBA00023211"/>
    </source>
</evidence>
<dbReference type="InterPro" id="IPR006035">
    <property type="entry name" value="Ureohydrolase"/>
</dbReference>
<reference evidence="5 6" key="1">
    <citation type="submission" date="2019-02" db="EMBL/GenBank/DDBJ databases">
        <title>Kribbella capetownensis sp. nov. and Kribbella speibonae sp. nov., isolated from soil.</title>
        <authorList>
            <person name="Curtis S.M."/>
            <person name="Norton I."/>
            <person name="Everest G.J."/>
            <person name="Meyers P.R."/>
        </authorList>
    </citation>
    <scope>NUCLEOTIDE SEQUENCE [LARGE SCALE GENOMIC DNA]</scope>
    <source>
        <strain evidence="5 6">DSM 27082</strain>
    </source>
</reference>
<dbReference type="PANTHER" id="PTHR43782:SF3">
    <property type="entry name" value="ARGINASE"/>
    <property type="match status" value="1"/>
</dbReference>
<name>A0A4R0ICL7_9ACTN</name>
<dbReference type="PRINTS" id="PR00116">
    <property type="entry name" value="ARGINASE"/>
</dbReference>
<dbReference type="AlphaFoldDB" id="A0A4R0ICL7"/>
<keyword evidence="3" id="KW-0464">Manganese</keyword>
<comment type="similarity">
    <text evidence="4">Belongs to the arginase family.</text>
</comment>
<dbReference type="PROSITE" id="PS51409">
    <property type="entry name" value="ARGINASE_2"/>
    <property type="match status" value="1"/>
</dbReference>
<proteinExistence type="inferred from homology"/>
<dbReference type="Proteomes" id="UP000292695">
    <property type="component" value="Unassembled WGS sequence"/>
</dbReference>
<dbReference type="SUPFAM" id="SSF52768">
    <property type="entry name" value="Arginase/deacetylase"/>
    <property type="match status" value="1"/>
</dbReference>
<dbReference type="OrthoDB" id="7331788at2"/>
<evidence type="ECO:0000256" key="4">
    <source>
        <dbReference type="PROSITE-ProRule" id="PRU00742"/>
    </source>
</evidence>
<evidence type="ECO:0000256" key="1">
    <source>
        <dbReference type="ARBA" id="ARBA00022723"/>
    </source>
</evidence>
<keyword evidence="6" id="KW-1185">Reference proteome</keyword>
<organism evidence="5 6">
    <name type="scientific">Kribbella sindirgiensis</name>
    <dbReference type="NCBI Taxonomy" id="1124744"/>
    <lineage>
        <taxon>Bacteria</taxon>
        <taxon>Bacillati</taxon>
        <taxon>Actinomycetota</taxon>
        <taxon>Actinomycetes</taxon>
        <taxon>Propionibacteriales</taxon>
        <taxon>Kribbellaceae</taxon>
        <taxon>Kribbella</taxon>
    </lineage>
</organism>
<dbReference type="InterPro" id="IPR023696">
    <property type="entry name" value="Ureohydrolase_dom_sf"/>
</dbReference>
<keyword evidence="2" id="KW-0378">Hydrolase</keyword>
<gene>
    <name evidence="5" type="ORF">E0H50_29710</name>
</gene>